<accession>A0AAC9NJH0</accession>
<organism evidence="1 2">
    <name type="scientific">Polynucleobacter asymbioticus</name>
    <dbReference type="NCBI Taxonomy" id="576611"/>
    <lineage>
        <taxon>Bacteria</taxon>
        <taxon>Pseudomonadati</taxon>
        <taxon>Pseudomonadota</taxon>
        <taxon>Betaproteobacteria</taxon>
        <taxon>Burkholderiales</taxon>
        <taxon>Burkholderiaceae</taxon>
        <taxon>Polynucleobacter</taxon>
    </lineage>
</organism>
<dbReference type="EMBL" id="CP015017">
    <property type="protein sequence ID" value="APC02159.1"/>
    <property type="molecule type" value="Genomic_DNA"/>
</dbReference>
<dbReference type="Proteomes" id="UP000182060">
    <property type="component" value="Chromosome"/>
</dbReference>
<reference evidence="1" key="1">
    <citation type="journal article" date="2017" name="Appl. Environ. Microbiol.">
        <title>Microdiversification of a pelagic Polynucleobacter species is mainly driven by acquisition of genomic islands from a partially interspecific gene pool.</title>
        <authorList>
            <person name="Hoetzinger M."/>
            <person name="Hahn M.W."/>
            <person name="Jezberova J."/>
            <person name="Schmidt J."/>
            <person name="Koll U."/>
        </authorList>
    </citation>
    <scope>NUCLEOTIDE SEQUENCE</scope>
    <source>
        <strain evidence="1">MWH-RechtKol4</strain>
    </source>
</reference>
<evidence type="ECO:0000313" key="1">
    <source>
        <dbReference type="EMBL" id="APC02159.1"/>
    </source>
</evidence>
<evidence type="ECO:0000313" key="2">
    <source>
        <dbReference type="Proteomes" id="UP000182060"/>
    </source>
</evidence>
<sequence>MNASVKEQLMDKILHRLDVDSPNLSSATSQELAKATNQLVQEVQSLNRVLSTLNKTTSTFIKK</sequence>
<gene>
    <name evidence="1" type="ORF">AOC25_11290</name>
</gene>
<protein>
    <submittedName>
        <fullName evidence="1">Uncharacterized protein</fullName>
    </submittedName>
</protein>
<dbReference type="RefSeq" id="WP_071539844.1">
    <property type="nucleotide sequence ID" value="NZ_CP015016.1"/>
</dbReference>
<proteinExistence type="predicted"/>
<name>A0AAC9NJH0_9BURK</name>
<dbReference type="AlphaFoldDB" id="A0AAC9NJH0"/>